<evidence type="ECO:0000313" key="2">
    <source>
        <dbReference type="EMBL" id="MFC3457549.1"/>
    </source>
</evidence>
<dbReference type="RefSeq" id="WP_379733858.1">
    <property type="nucleotide sequence ID" value="NZ_JBHRVV010000001.1"/>
</dbReference>
<name>A0ABV7PEE4_9BURK</name>
<proteinExistence type="predicted"/>
<sequence>MKKLIVITATLAALTGCATQYPGPANYGTRGYAQAPNADGWQVASVTPVPLGTGARAGDAGVVTSSPVVVNPAPSNPVVVTQPGYSTYPVYAAPAPVVVQDPYWYPPVSIGLGLSFGRSWGGHRHHYHPRPRYHRR</sequence>
<protein>
    <recommendedName>
        <fullName evidence="4">Lipoprotein</fullName>
    </recommendedName>
</protein>
<gene>
    <name evidence="2" type="ORF">ACFOPH_04725</name>
</gene>
<feature type="chain" id="PRO_5047538876" description="Lipoprotein" evidence="1">
    <location>
        <begin position="19"/>
        <end position="136"/>
    </location>
</feature>
<dbReference type="Proteomes" id="UP001595665">
    <property type="component" value="Unassembled WGS sequence"/>
</dbReference>
<accession>A0ABV7PEE4</accession>
<dbReference type="EMBL" id="JBHRVV010000001">
    <property type="protein sequence ID" value="MFC3457549.1"/>
    <property type="molecule type" value="Genomic_DNA"/>
</dbReference>
<keyword evidence="3" id="KW-1185">Reference proteome</keyword>
<reference evidence="3" key="1">
    <citation type="journal article" date="2019" name="Int. J. Syst. Evol. Microbiol.">
        <title>The Global Catalogue of Microorganisms (GCM) 10K type strain sequencing project: providing services to taxonomists for standard genome sequencing and annotation.</title>
        <authorList>
            <consortium name="The Broad Institute Genomics Platform"/>
            <consortium name="The Broad Institute Genome Sequencing Center for Infectious Disease"/>
            <person name="Wu L."/>
            <person name="Ma J."/>
        </authorList>
    </citation>
    <scope>NUCLEOTIDE SEQUENCE [LARGE SCALE GENOMIC DNA]</scope>
    <source>
        <strain evidence="3">CCM 7480</strain>
    </source>
</reference>
<organism evidence="2 3">
    <name type="scientific">Massilia haematophila</name>
    <dbReference type="NCBI Taxonomy" id="457923"/>
    <lineage>
        <taxon>Bacteria</taxon>
        <taxon>Pseudomonadati</taxon>
        <taxon>Pseudomonadota</taxon>
        <taxon>Betaproteobacteria</taxon>
        <taxon>Burkholderiales</taxon>
        <taxon>Oxalobacteraceae</taxon>
        <taxon>Telluria group</taxon>
        <taxon>Massilia</taxon>
    </lineage>
</organism>
<evidence type="ECO:0008006" key="4">
    <source>
        <dbReference type="Google" id="ProtNLM"/>
    </source>
</evidence>
<keyword evidence="1" id="KW-0732">Signal</keyword>
<feature type="signal peptide" evidence="1">
    <location>
        <begin position="1"/>
        <end position="18"/>
    </location>
</feature>
<evidence type="ECO:0000256" key="1">
    <source>
        <dbReference type="SAM" id="SignalP"/>
    </source>
</evidence>
<comment type="caution">
    <text evidence="2">The sequence shown here is derived from an EMBL/GenBank/DDBJ whole genome shotgun (WGS) entry which is preliminary data.</text>
</comment>
<evidence type="ECO:0000313" key="3">
    <source>
        <dbReference type="Proteomes" id="UP001595665"/>
    </source>
</evidence>
<dbReference type="PROSITE" id="PS51257">
    <property type="entry name" value="PROKAR_LIPOPROTEIN"/>
    <property type="match status" value="1"/>
</dbReference>